<reference evidence="1" key="1">
    <citation type="submission" date="2014-09" db="EMBL/GenBank/DDBJ databases">
        <authorList>
            <person name="Magalhaes I.L.F."/>
            <person name="Oliveira U."/>
            <person name="Santos F.R."/>
            <person name="Vidigal T.H.D.A."/>
            <person name="Brescovit A.D."/>
            <person name="Santos A.J."/>
        </authorList>
    </citation>
    <scope>NUCLEOTIDE SEQUENCE</scope>
    <source>
        <tissue evidence="1">Shoot tissue taken approximately 20 cm above the soil surface</tissue>
    </source>
</reference>
<accession>A0A0A9CFV4</accession>
<protein>
    <submittedName>
        <fullName evidence="1">Uncharacterized protein</fullName>
    </submittedName>
</protein>
<name>A0A0A9CFV4_ARUDO</name>
<dbReference type="EMBL" id="GBRH01225630">
    <property type="protein sequence ID" value="JAD72265.1"/>
    <property type="molecule type" value="Transcribed_RNA"/>
</dbReference>
<sequence>MAEASLGARQRRWSSRVWILTMEGDGSVVWRLVWRLVV</sequence>
<reference evidence="1" key="2">
    <citation type="journal article" date="2015" name="Data Brief">
        <title>Shoot transcriptome of the giant reed, Arundo donax.</title>
        <authorList>
            <person name="Barrero R.A."/>
            <person name="Guerrero F.D."/>
            <person name="Moolhuijzen P."/>
            <person name="Goolsby J.A."/>
            <person name="Tidwell J."/>
            <person name="Bellgard S.E."/>
            <person name="Bellgard M.I."/>
        </authorList>
    </citation>
    <scope>NUCLEOTIDE SEQUENCE</scope>
    <source>
        <tissue evidence="1">Shoot tissue taken approximately 20 cm above the soil surface</tissue>
    </source>
</reference>
<evidence type="ECO:0000313" key="1">
    <source>
        <dbReference type="EMBL" id="JAD72265.1"/>
    </source>
</evidence>
<organism evidence="1">
    <name type="scientific">Arundo donax</name>
    <name type="common">Giant reed</name>
    <name type="synonym">Donax arundinaceus</name>
    <dbReference type="NCBI Taxonomy" id="35708"/>
    <lineage>
        <taxon>Eukaryota</taxon>
        <taxon>Viridiplantae</taxon>
        <taxon>Streptophyta</taxon>
        <taxon>Embryophyta</taxon>
        <taxon>Tracheophyta</taxon>
        <taxon>Spermatophyta</taxon>
        <taxon>Magnoliopsida</taxon>
        <taxon>Liliopsida</taxon>
        <taxon>Poales</taxon>
        <taxon>Poaceae</taxon>
        <taxon>PACMAD clade</taxon>
        <taxon>Arundinoideae</taxon>
        <taxon>Arundineae</taxon>
        <taxon>Arundo</taxon>
    </lineage>
</organism>
<dbReference type="AlphaFoldDB" id="A0A0A9CFV4"/>
<proteinExistence type="predicted"/>